<organism evidence="5 6">
    <name type="scientific">Geotrichum candidum</name>
    <name type="common">Oospora lactis</name>
    <name type="synonym">Dipodascus geotrichum</name>
    <dbReference type="NCBI Taxonomy" id="1173061"/>
    <lineage>
        <taxon>Eukaryota</taxon>
        <taxon>Fungi</taxon>
        <taxon>Dikarya</taxon>
        <taxon>Ascomycota</taxon>
        <taxon>Saccharomycotina</taxon>
        <taxon>Dipodascomycetes</taxon>
        <taxon>Dipodascales</taxon>
        <taxon>Dipodascaceae</taxon>
        <taxon>Geotrichum</taxon>
    </lineage>
</organism>
<reference evidence="5" key="1">
    <citation type="submission" date="2014-03" db="EMBL/GenBank/DDBJ databases">
        <authorList>
            <person name="Casaregola S."/>
        </authorList>
    </citation>
    <scope>NUCLEOTIDE SEQUENCE [LARGE SCALE GENOMIC DNA]</scope>
    <source>
        <strain evidence="5">CLIB 918</strain>
    </source>
</reference>
<protein>
    <submittedName>
        <fullName evidence="5">Similar to Saccharomyces cerevisiae YMR068W AVO2 Component of a complex containing the Tor2p kinase and other proteins, which may have a role in regulation of cell growth</fullName>
    </submittedName>
</protein>
<proteinExistence type="predicted"/>
<feature type="compositionally biased region" description="Polar residues" evidence="4">
    <location>
        <begin position="350"/>
        <end position="362"/>
    </location>
</feature>
<comment type="caution">
    <text evidence="5">The sequence shown here is derived from an EMBL/GenBank/DDBJ whole genome shotgun (WGS) entry which is preliminary data.</text>
</comment>
<feature type="compositionally biased region" description="Polar residues" evidence="4">
    <location>
        <begin position="675"/>
        <end position="685"/>
    </location>
</feature>
<dbReference type="SUPFAM" id="SSF48403">
    <property type="entry name" value="Ankyrin repeat"/>
    <property type="match status" value="1"/>
</dbReference>
<feature type="compositionally biased region" description="Low complexity" evidence="4">
    <location>
        <begin position="537"/>
        <end position="554"/>
    </location>
</feature>
<evidence type="ECO:0000256" key="3">
    <source>
        <dbReference type="PROSITE-ProRule" id="PRU00023"/>
    </source>
</evidence>
<feature type="compositionally biased region" description="Pro residues" evidence="4">
    <location>
        <begin position="641"/>
        <end position="650"/>
    </location>
</feature>
<feature type="compositionally biased region" description="Low complexity" evidence="4">
    <location>
        <begin position="404"/>
        <end position="437"/>
    </location>
</feature>
<gene>
    <name evidence="5" type="ORF">BN980_GECA18s00197g</name>
</gene>
<feature type="repeat" description="ANK" evidence="3">
    <location>
        <begin position="56"/>
        <end position="88"/>
    </location>
</feature>
<feature type="region of interest" description="Disordered" evidence="4">
    <location>
        <begin position="299"/>
        <end position="685"/>
    </location>
</feature>
<dbReference type="Pfam" id="PF12796">
    <property type="entry name" value="Ank_2"/>
    <property type="match status" value="2"/>
</dbReference>
<feature type="compositionally biased region" description="Polar residues" evidence="4">
    <location>
        <begin position="480"/>
        <end position="489"/>
    </location>
</feature>
<name>A0A0J9XHR5_GEOCN</name>
<evidence type="ECO:0000313" key="6">
    <source>
        <dbReference type="Proteomes" id="UP000242525"/>
    </source>
</evidence>
<feature type="region of interest" description="Disordered" evidence="4">
    <location>
        <begin position="217"/>
        <end position="266"/>
    </location>
</feature>
<evidence type="ECO:0000256" key="1">
    <source>
        <dbReference type="ARBA" id="ARBA00022737"/>
    </source>
</evidence>
<dbReference type="PROSITE" id="PS50088">
    <property type="entry name" value="ANK_REPEAT"/>
    <property type="match status" value="3"/>
</dbReference>
<dbReference type="PROSITE" id="PS50297">
    <property type="entry name" value="ANK_REP_REGION"/>
    <property type="match status" value="2"/>
</dbReference>
<dbReference type="Proteomes" id="UP000242525">
    <property type="component" value="Unassembled WGS sequence"/>
</dbReference>
<keyword evidence="5" id="KW-0808">Transferase</keyword>
<feature type="compositionally biased region" description="Low complexity" evidence="4">
    <location>
        <begin position="334"/>
        <end position="349"/>
    </location>
</feature>
<keyword evidence="2 3" id="KW-0040">ANK repeat</keyword>
<feature type="compositionally biased region" description="Basic residues" evidence="4">
    <location>
        <begin position="438"/>
        <end position="451"/>
    </location>
</feature>
<feature type="compositionally biased region" description="Low complexity" evidence="4">
    <location>
        <begin position="237"/>
        <end position="266"/>
    </location>
</feature>
<feature type="compositionally biased region" description="Polar residues" evidence="4">
    <location>
        <begin position="496"/>
        <end position="506"/>
    </location>
</feature>
<dbReference type="GO" id="GO:0016301">
    <property type="term" value="F:kinase activity"/>
    <property type="evidence" value="ECO:0007669"/>
    <property type="project" value="UniProtKB-KW"/>
</dbReference>
<keyword evidence="5" id="KW-0418">Kinase</keyword>
<dbReference type="PANTHER" id="PTHR24198:SF165">
    <property type="entry name" value="ANKYRIN REPEAT-CONTAINING PROTEIN-RELATED"/>
    <property type="match status" value="1"/>
</dbReference>
<feature type="compositionally biased region" description="Low complexity" evidence="4">
    <location>
        <begin position="653"/>
        <end position="667"/>
    </location>
</feature>
<accession>A0A0J9XHR5</accession>
<keyword evidence="1" id="KW-0677">Repeat</keyword>
<dbReference type="AlphaFoldDB" id="A0A0J9XHR5"/>
<feature type="compositionally biased region" description="Low complexity" evidence="4">
    <location>
        <begin position="561"/>
        <end position="574"/>
    </location>
</feature>
<feature type="repeat" description="ANK" evidence="3">
    <location>
        <begin position="125"/>
        <end position="157"/>
    </location>
</feature>
<sequence length="685" mass="73462">MLILPPIPDSPPPPLTRTVNDPAARLRWAIVNDNLSLVTRIVRRYPDLLQQRDPANGWTSLHYAGYYGHYLICVFLINQGHDKDEISLDFDRNTPLHLAAQKNQEQTVHYLAQHIRRCLDWRNDQMESALMVAAKMGHQPCITLLLDFGANVDLPGPSGNRAIHIAAAYGHIKAIRTLVDRGADTSTPNSLGFTPLHYSLSYQVHDYLQALIADKKKQKTSAVPPTSPGFTFKWNKSTSPPASTSSSNTTTTNNSTNNSSANLSAGSISGSASVATNKPYSLHHSSTILNVPVVAKPQHSYKSQQQMPPLTAAPSLAPVSQTSLPTFAPANRMNPNSPRSDSPSNGSSSADNGKSTSTTTMLKSPLPLTKSPSYKAVNSPISGIEVSRKEPVKSSNFSMPLPLPLHQQPLPQQKQPQPEQQLQQPQQPQQKQQQKPTQHQHHSHHQHHSGQKPHIAPTVGVKPPPPPIKQHIHASPPQQPTVKPSSNHVGSKPVLNVNTIISNRKGSISNGNPSKSTSSSNPYPYSQPYPLVPPQYSSMAKAAAASSSSLVDSSNKNLGVSSPSSGITSSSASSNTLRGQPPPPPPPPPAMHPEHVYKLSLYNQGNDQNSSNSSSSSSSVSTGGSAGAPPSHRKPSLSKKPPIPVPPVKPPHLHSVPSSGNSLGSSGRTRVLDVNVSTGRRPSRN</sequence>
<dbReference type="PANTHER" id="PTHR24198">
    <property type="entry name" value="ANKYRIN REPEAT AND PROTEIN KINASE DOMAIN-CONTAINING PROTEIN"/>
    <property type="match status" value="1"/>
</dbReference>
<dbReference type="Gene3D" id="1.25.40.20">
    <property type="entry name" value="Ankyrin repeat-containing domain"/>
    <property type="match status" value="1"/>
</dbReference>
<dbReference type="InterPro" id="IPR002110">
    <property type="entry name" value="Ankyrin_rpt"/>
</dbReference>
<feature type="repeat" description="ANK" evidence="3">
    <location>
        <begin position="158"/>
        <end position="190"/>
    </location>
</feature>
<feature type="compositionally biased region" description="Low complexity" evidence="4">
    <location>
        <begin position="507"/>
        <end position="524"/>
    </location>
</feature>
<feature type="compositionally biased region" description="Pro residues" evidence="4">
    <location>
        <begin position="580"/>
        <end position="591"/>
    </location>
</feature>
<evidence type="ECO:0000256" key="4">
    <source>
        <dbReference type="SAM" id="MobiDB-lite"/>
    </source>
</evidence>
<keyword evidence="6" id="KW-1185">Reference proteome</keyword>
<feature type="compositionally biased region" description="Low complexity" evidence="4">
    <location>
        <begin position="609"/>
        <end position="630"/>
    </location>
</feature>
<evidence type="ECO:0000313" key="5">
    <source>
        <dbReference type="EMBL" id="CDO56962.1"/>
    </source>
</evidence>
<dbReference type="InterPro" id="IPR036770">
    <property type="entry name" value="Ankyrin_rpt-contain_sf"/>
</dbReference>
<dbReference type="EMBL" id="CCBN010000018">
    <property type="protein sequence ID" value="CDO56962.1"/>
    <property type="molecule type" value="Genomic_DNA"/>
</dbReference>
<dbReference type="STRING" id="1173061.A0A0J9XHR5"/>
<evidence type="ECO:0000256" key="2">
    <source>
        <dbReference type="ARBA" id="ARBA00023043"/>
    </source>
</evidence>
<dbReference type="SMART" id="SM00248">
    <property type="entry name" value="ANK"/>
    <property type="match status" value="5"/>
</dbReference>
<dbReference type="OrthoDB" id="823504at2759"/>